<keyword evidence="2" id="KW-1185">Reference proteome</keyword>
<dbReference type="EMBL" id="LUGH01000148">
    <property type="protein sequence ID" value="OBZ88509.1"/>
    <property type="molecule type" value="Genomic_DNA"/>
</dbReference>
<accession>A0A1C7NIA3</accession>
<gene>
    <name evidence="1" type="ORF">A0J61_03450</name>
</gene>
<evidence type="ECO:0000313" key="1">
    <source>
        <dbReference type="EMBL" id="OBZ88509.1"/>
    </source>
</evidence>
<comment type="caution">
    <text evidence="1">The sequence shown here is derived from an EMBL/GenBank/DDBJ whole genome shotgun (WGS) entry which is preliminary data.</text>
</comment>
<dbReference type="AlphaFoldDB" id="A0A1C7NIA3"/>
<name>A0A1C7NIA3_9FUNG</name>
<sequence length="63" mass="7267">MFYATSLLHVYDLDYLSLMNGAYLGHLDSDTVMRAKGDEDHREIQKSSAYFCYLAFESKSFNS</sequence>
<protein>
    <submittedName>
        <fullName evidence="1">Uncharacterized protein</fullName>
    </submittedName>
</protein>
<reference evidence="1 2" key="1">
    <citation type="submission" date="2016-03" db="EMBL/GenBank/DDBJ databases">
        <title>Choanephora cucurbitarum.</title>
        <authorList>
            <person name="Min B."/>
            <person name="Park H."/>
            <person name="Park J.-H."/>
            <person name="Shin H.-D."/>
            <person name="Choi I.-G."/>
        </authorList>
    </citation>
    <scope>NUCLEOTIDE SEQUENCE [LARGE SCALE GENOMIC DNA]</scope>
    <source>
        <strain evidence="1 2">KUS-F28377</strain>
    </source>
</reference>
<dbReference type="InParanoid" id="A0A1C7NIA3"/>
<organism evidence="1 2">
    <name type="scientific">Choanephora cucurbitarum</name>
    <dbReference type="NCBI Taxonomy" id="101091"/>
    <lineage>
        <taxon>Eukaryota</taxon>
        <taxon>Fungi</taxon>
        <taxon>Fungi incertae sedis</taxon>
        <taxon>Mucoromycota</taxon>
        <taxon>Mucoromycotina</taxon>
        <taxon>Mucoromycetes</taxon>
        <taxon>Mucorales</taxon>
        <taxon>Mucorineae</taxon>
        <taxon>Choanephoraceae</taxon>
        <taxon>Choanephoroideae</taxon>
        <taxon>Choanephora</taxon>
    </lineage>
</organism>
<proteinExistence type="predicted"/>
<dbReference type="Proteomes" id="UP000093000">
    <property type="component" value="Unassembled WGS sequence"/>
</dbReference>
<evidence type="ECO:0000313" key="2">
    <source>
        <dbReference type="Proteomes" id="UP000093000"/>
    </source>
</evidence>